<evidence type="ECO:0000313" key="7">
    <source>
        <dbReference type="Proteomes" id="UP001206895"/>
    </source>
</evidence>
<dbReference type="Pfam" id="PF13444">
    <property type="entry name" value="Acetyltransf_5"/>
    <property type="match status" value="1"/>
</dbReference>
<name>A0ABT1HGB7_9NOCA</name>
<gene>
    <name evidence="6" type="ORF">LX13_003057</name>
</gene>
<dbReference type="Proteomes" id="UP001206895">
    <property type="component" value="Unassembled WGS sequence"/>
</dbReference>
<dbReference type="EMBL" id="JAMTCJ010000003">
    <property type="protein sequence ID" value="MCP2177229.1"/>
    <property type="molecule type" value="Genomic_DNA"/>
</dbReference>
<keyword evidence="5" id="KW-0012">Acyltransferase</keyword>
<comment type="caution">
    <text evidence="6">The sequence shown here is derived from an EMBL/GenBank/DDBJ whole genome shotgun (WGS) entry which is preliminary data.</text>
</comment>
<proteinExistence type="predicted"/>
<evidence type="ECO:0000256" key="1">
    <source>
        <dbReference type="ARBA" id="ARBA00005189"/>
    </source>
</evidence>
<accession>A0ABT1HGB7</accession>
<dbReference type="RefSeq" id="WP_253662186.1">
    <property type="nucleotide sequence ID" value="NZ_BAAAJQ010000001.1"/>
</dbReference>
<evidence type="ECO:0000256" key="3">
    <source>
        <dbReference type="ARBA" id="ARBA00022679"/>
    </source>
</evidence>
<evidence type="ECO:0000256" key="2">
    <source>
        <dbReference type="ARBA" id="ARBA00022516"/>
    </source>
</evidence>
<dbReference type="PANTHER" id="PTHR37323">
    <property type="entry name" value="GCN5-RELATED N-ACETYLTRANSFERASE"/>
    <property type="match status" value="1"/>
</dbReference>
<comment type="pathway">
    <text evidence="1">Lipid metabolism.</text>
</comment>
<dbReference type="InterPro" id="IPR016181">
    <property type="entry name" value="Acyl_CoA_acyltransferase"/>
</dbReference>
<keyword evidence="7" id="KW-1185">Reference proteome</keyword>
<organism evidence="6 7">
    <name type="scientific">Williamsia maris</name>
    <dbReference type="NCBI Taxonomy" id="72806"/>
    <lineage>
        <taxon>Bacteria</taxon>
        <taxon>Bacillati</taxon>
        <taxon>Actinomycetota</taxon>
        <taxon>Actinomycetes</taxon>
        <taxon>Mycobacteriales</taxon>
        <taxon>Nocardiaceae</taxon>
        <taxon>Williamsia</taxon>
    </lineage>
</organism>
<dbReference type="InterPro" id="IPR052351">
    <property type="entry name" value="Ornithine_N-alpha-AT"/>
</dbReference>
<evidence type="ECO:0000256" key="4">
    <source>
        <dbReference type="ARBA" id="ARBA00023098"/>
    </source>
</evidence>
<keyword evidence="2" id="KW-0444">Lipid biosynthesis</keyword>
<evidence type="ECO:0000313" key="6">
    <source>
        <dbReference type="EMBL" id="MCP2177229.1"/>
    </source>
</evidence>
<keyword evidence="3" id="KW-0808">Transferase</keyword>
<keyword evidence="4" id="KW-0443">Lipid metabolism</keyword>
<dbReference type="SUPFAM" id="SSF55729">
    <property type="entry name" value="Acyl-CoA N-acyltransferases (Nat)"/>
    <property type="match status" value="1"/>
</dbReference>
<protein>
    <submittedName>
        <fullName evidence="6">Ornithine-acyl[acyl carrier protein] N-acyltransferase</fullName>
    </submittedName>
</protein>
<reference evidence="6 7" key="1">
    <citation type="submission" date="2022-06" db="EMBL/GenBank/DDBJ databases">
        <title>Genomic Encyclopedia of Archaeal and Bacterial Type Strains, Phase II (KMG-II): from individual species to whole genera.</title>
        <authorList>
            <person name="Goeker M."/>
        </authorList>
    </citation>
    <scope>NUCLEOTIDE SEQUENCE [LARGE SCALE GENOMIC DNA]</scope>
    <source>
        <strain evidence="6 7">DSM 44693</strain>
    </source>
</reference>
<evidence type="ECO:0000256" key="5">
    <source>
        <dbReference type="ARBA" id="ARBA00023315"/>
    </source>
</evidence>
<dbReference type="PANTHER" id="PTHR37323:SF1">
    <property type="entry name" value="L-ORNITHINE N(ALPHA)-ACYLTRANSFERASE"/>
    <property type="match status" value="1"/>
</dbReference>
<dbReference type="Gene3D" id="3.40.630.30">
    <property type="match status" value="1"/>
</dbReference>
<sequence>MTNSLLADRPLPTPPSAARPLITGPTYSLHLTADPRDIVAAQRLRFAVFSREPGFASAMAGVTDGRDADRFDDFCDHLIVRRNDTDEVVGCYRMLPPTGAIAAGGLYTATEFDLAELDPIAPQTVEMGRACVAVEHRSGSVMALMWSGILRYLDDTGHRYAVGCTSVPVDIGDGTAPGAHIRGIRDLVRDRHRAPWEVHPRTPVDIDGRGLDDIAPPSRPALPPLLRGYLRIGAQICGEPAHDLVFGVADFVTIIDKQQANTRYLDRLRSAADAAEA</sequence>